<protein>
    <submittedName>
        <fullName evidence="3">Porin</fullName>
    </submittedName>
</protein>
<evidence type="ECO:0000256" key="1">
    <source>
        <dbReference type="SAM" id="SignalP"/>
    </source>
</evidence>
<proteinExistence type="predicted"/>
<feature type="domain" description="Porin" evidence="2">
    <location>
        <begin position="7"/>
        <end position="336"/>
    </location>
</feature>
<evidence type="ECO:0000313" key="4">
    <source>
        <dbReference type="Proteomes" id="UP000777935"/>
    </source>
</evidence>
<dbReference type="SUPFAM" id="SSF56935">
    <property type="entry name" value="Porins"/>
    <property type="match status" value="1"/>
</dbReference>
<dbReference type="InterPro" id="IPR033900">
    <property type="entry name" value="Gram_neg_porin_domain"/>
</dbReference>
<comment type="caution">
    <text evidence="3">The sequence shown here is derived from an EMBL/GenBank/DDBJ whole genome shotgun (WGS) entry which is preliminary data.</text>
</comment>
<dbReference type="Pfam" id="PF13609">
    <property type="entry name" value="Porin_4"/>
    <property type="match status" value="1"/>
</dbReference>
<name>A0ABX2IRS8_9RHOB</name>
<gene>
    <name evidence="3" type="ORF">HRQ87_03205</name>
</gene>
<reference evidence="3 4" key="1">
    <citation type="submission" date="2020-06" db="EMBL/GenBank/DDBJ databases">
        <title>Sulfitobacter algicola sp. nov., isolated from green algae.</title>
        <authorList>
            <person name="Wang C."/>
        </authorList>
    </citation>
    <scope>NUCLEOTIDE SEQUENCE [LARGE SCALE GENOMIC DNA]</scope>
    <source>
        <strain evidence="3 4">1151</strain>
    </source>
</reference>
<keyword evidence="4" id="KW-1185">Reference proteome</keyword>
<feature type="signal peptide" evidence="1">
    <location>
        <begin position="1"/>
        <end position="20"/>
    </location>
</feature>
<evidence type="ECO:0000259" key="2">
    <source>
        <dbReference type="Pfam" id="PF13609"/>
    </source>
</evidence>
<organism evidence="3 4">
    <name type="scientific">Parasulfitobacter algicola</name>
    <dbReference type="NCBI Taxonomy" id="2614809"/>
    <lineage>
        <taxon>Bacteria</taxon>
        <taxon>Pseudomonadati</taxon>
        <taxon>Pseudomonadota</taxon>
        <taxon>Alphaproteobacteria</taxon>
        <taxon>Rhodobacterales</taxon>
        <taxon>Roseobacteraceae</taxon>
        <taxon>Parasulfitobacter</taxon>
    </lineage>
</organism>
<feature type="chain" id="PRO_5045932729" evidence="1">
    <location>
        <begin position="21"/>
        <end position="356"/>
    </location>
</feature>
<dbReference type="RefSeq" id="WP_174135126.1">
    <property type="nucleotide sequence ID" value="NZ_JABUFE010000001.1"/>
</dbReference>
<dbReference type="InterPro" id="IPR023614">
    <property type="entry name" value="Porin_dom_sf"/>
</dbReference>
<dbReference type="Proteomes" id="UP000777935">
    <property type="component" value="Unassembled WGS sequence"/>
</dbReference>
<dbReference type="Gene3D" id="2.40.160.10">
    <property type="entry name" value="Porin"/>
    <property type="match status" value="1"/>
</dbReference>
<accession>A0ABX2IRS8</accession>
<dbReference type="EMBL" id="JABUFE010000001">
    <property type="protein sequence ID" value="NSX53800.1"/>
    <property type="molecule type" value="Genomic_DNA"/>
</dbReference>
<keyword evidence="1" id="KW-0732">Signal</keyword>
<sequence>MKRTLLATTALVAFAGVAAAEIEISGSAEMGLVGGDYRFAGDDGDGVTQFWTDVDVTFTMTGETDGGLSFGTSVDLDEAPDLDADGERSDADFAVFISGAFGTLTMGDTDGAMDWALTEAGNVGNPGTISDTETEHAGYNGAYLDGAYDGQILRYDYSFGDFGFAVSAEMDDGGDEDTGFAAGVKYAADLGGLELDLGLAYQTAETVDFGTDRFEFDTGTVDPVTGDPILGNPEFELEDVDVIGVSVATEFAGGFAAGVQFSTWSFDDIDGTDIDNAYHLGLGAGYSSGPLSLHANYGMFDADDGEVTLSGAAIVAAYDLGGGASIHAGVAQSAYDIDGGPDDDASDFSLGMAFSF</sequence>
<evidence type="ECO:0000313" key="3">
    <source>
        <dbReference type="EMBL" id="NSX53800.1"/>
    </source>
</evidence>